<keyword evidence="2" id="KW-0677">Repeat</keyword>
<evidence type="ECO:0000256" key="2">
    <source>
        <dbReference type="ARBA" id="ARBA00022737"/>
    </source>
</evidence>
<dbReference type="InterPro" id="IPR003954">
    <property type="entry name" value="RRM_euk-type"/>
</dbReference>
<dbReference type="GO" id="GO:1990904">
    <property type="term" value="C:ribonucleoprotein complex"/>
    <property type="evidence" value="ECO:0007669"/>
    <property type="project" value="UniProtKB-KW"/>
</dbReference>
<feature type="region of interest" description="Disordered" evidence="9">
    <location>
        <begin position="345"/>
        <end position="422"/>
    </location>
</feature>
<evidence type="ECO:0000259" key="11">
    <source>
        <dbReference type="PROSITE" id="PS50103"/>
    </source>
</evidence>
<dbReference type="InterPro" id="IPR012677">
    <property type="entry name" value="Nucleotide-bd_a/b_plait_sf"/>
</dbReference>
<evidence type="ECO:0000256" key="6">
    <source>
        <dbReference type="PROSITE-ProRule" id="PRU00176"/>
    </source>
</evidence>
<dbReference type="PRINTS" id="PR01848">
    <property type="entry name" value="U2AUXFACTOR"/>
</dbReference>
<accession>A0ABM1NBX4</accession>
<evidence type="ECO:0000313" key="12">
    <source>
        <dbReference type="Proteomes" id="UP000695000"/>
    </source>
</evidence>
<keyword evidence="13" id="KW-0687">Ribonucleoprotein</keyword>
<dbReference type="InterPro" id="IPR000504">
    <property type="entry name" value="RRM_dom"/>
</dbReference>
<evidence type="ECO:0000256" key="8">
    <source>
        <dbReference type="SAM" id="Coils"/>
    </source>
</evidence>
<evidence type="ECO:0000256" key="5">
    <source>
        <dbReference type="ARBA" id="ARBA00022884"/>
    </source>
</evidence>
<dbReference type="RefSeq" id="XP_017784324.1">
    <property type="nucleotide sequence ID" value="XM_017928835.1"/>
</dbReference>
<keyword evidence="1 7" id="KW-0479">Metal-binding</keyword>
<feature type="region of interest" description="Disordered" evidence="9">
    <location>
        <begin position="1"/>
        <end position="43"/>
    </location>
</feature>
<dbReference type="SUPFAM" id="SSF54928">
    <property type="entry name" value="RNA-binding domain, RBD"/>
    <property type="match status" value="1"/>
</dbReference>
<evidence type="ECO:0000256" key="9">
    <source>
        <dbReference type="SAM" id="MobiDB-lite"/>
    </source>
</evidence>
<feature type="domain" description="C3H1-type" evidence="11">
    <location>
        <begin position="302"/>
        <end position="329"/>
    </location>
</feature>
<proteinExistence type="predicted"/>
<feature type="coiled-coil region" evidence="8">
    <location>
        <begin position="84"/>
        <end position="136"/>
    </location>
</feature>
<dbReference type="Proteomes" id="UP000695000">
    <property type="component" value="Unplaced"/>
</dbReference>
<organism evidence="12 13">
    <name type="scientific">Nicrophorus vespilloides</name>
    <name type="common">Boreal carrion beetle</name>
    <dbReference type="NCBI Taxonomy" id="110193"/>
    <lineage>
        <taxon>Eukaryota</taxon>
        <taxon>Metazoa</taxon>
        <taxon>Ecdysozoa</taxon>
        <taxon>Arthropoda</taxon>
        <taxon>Hexapoda</taxon>
        <taxon>Insecta</taxon>
        <taxon>Pterygota</taxon>
        <taxon>Neoptera</taxon>
        <taxon>Endopterygota</taxon>
        <taxon>Coleoptera</taxon>
        <taxon>Polyphaga</taxon>
        <taxon>Staphyliniformia</taxon>
        <taxon>Silphidae</taxon>
        <taxon>Nicrophorinae</taxon>
        <taxon>Nicrophorus</taxon>
    </lineage>
</organism>
<evidence type="ECO:0000256" key="1">
    <source>
        <dbReference type="ARBA" id="ARBA00022723"/>
    </source>
</evidence>
<feature type="zinc finger region" description="C3H1-type" evidence="7">
    <location>
        <begin position="162"/>
        <end position="190"/>
    </location>
</feature>
<dbReference type="PANTHER" id="PTHR12620">
    <property type="entry name" value="U2 SNRNP AUXILIARY FACTOR, SMALL SUBUNIT"/>
    <property type="match status" value="1"/>
</dbReference>
<keyword evidence="5 6" id="KW-0694">RNA-binding</keyword>
<feature type="domain" description="C3H1-type" evidence="11">
    <location>
        <begin position="162"/>
        <end position="190"/>
    </location>
</feature>
<dbReference type="SMART" id="SM00360">
    <property type="entry name" value="RRM"/>
    <property type="match status" value="1"/>
</dbReference>
<dbReference type="Gene3D" id="3.30.70.330">
    <property type="match status" value="1"/>
</dbReference>
<dbReference type="PROSITE" id="PS50103">
    <property type="entry name" value="ZF_C3H1"/>
    <property type="match status" value="2"/>
</dbReference>
<reference evidence="13" key="1">
    <citation type="submission" date="2025-08" db="UniProtKB">
        <authorList>
            <consortium name="RefSeq"/>
        </authorList>
    </citation>
    <scope>IDENTIFICATION</scope>
    <source>
        <tissue evidence="13">Whole Larva</tissue>
    </source>
</reference>
<dbReference type="Pfam" id="PF00076">
    <property type="entry name" value="RRM_1"/>
    <property type="match status" value="1"/>
</dbReference>
<sequence length="422" mass="50962">MGKHSEWRKTAKKERRRWCRRQKAAEKQKVEDEECKRRENSPSYKKWLEEQEQIEEFASNEESRLAEVADAEYLEREREACRHWQELQIKIRAAKEERAKQNAKIKEEWERDQQKLRELKEEKDRFEEEKRLKFERLQESIEEFINSEAEMPEELNEVLQSNPMKPVCPFFKKTAACRFSDNCSRNHIRPTVSNILIMRNFYSHYSLDLTSENEHGSDSILEFETQETYDHFKEFFYDILSELEKLGRLKQIKVCCNKEPHLRGNVYVEFAKAREAVKAYRNLQGRFYAGKQIAVEFCEIESWKSAICGLFFKQRCPKGSGCNFLHVFRNPGNMFFAASWEEPRSPNRKKVQDSDKREWRWSESPERPLRQEDKSKVDAVPNGSKEKYDRRRKRSRSRTKSRRRSRSRHVKNHRHRSRRSRS</sequence>
<keyword evidence="12" id="KW-1185">Reference proteome</keyword>
<dbReference type="InterPro" id="IPR035979">
    <property type="entry name" value="RBD_domain_sf"/>
</dbReference>
<keyword evidence="3 7" id="KW-0863">Zinc-finger</keyword>
<name>A0ABM1NBX4_NICVS</name>
<protein>
    <submittedName>
        <fullName evidence="13">U2 small nuclear ribonucleoprotein auxiliary factor 35 kDa subunit-related protein 2</fullName>
    </submittedName>
</protein>
<evidence type="ECO:0000256" key="4">
    <source>
        <dbReference type="ARBA" id="ARBA00022833"/>
    </source>
</evidence>
<keyword evidence="4 7" id="KW-0862">Zinc</keyword>
<feature type="compositionally biased region" description="Basic residues" evidence="9">
    <location>
        <begin position="390"/>
        <end position="422"/>
    </location>
</feature>
<dbReference type="InterPro" id="IPR009145">
    <property type="entry name" value="U2AF_small"/>
</dbReference>
<keyword evidence="8" id="KW-0175">Coiled coil</keyword>
<evidence type="ECO:0000259" key="10">
    <source>
        <dbReference type="PROSITE" id="PS50102"/>
    </source>
</evidence>
<feature type="compositionally biased region" description="Basic and acidic residues" evidence="9">
    <location>
        <begin position="23"/>
        <end position="40"/>
    </location>
</feature>
<dbReference type="SMART" id="SM00356">
    <property type="entry name" value="ZnF_C3H1"/>
    <property type="match status" value="2"/>
</dbReference>
<dbReference type="PROSITE" id="PS50102">
    <property type="entry name" value="RRM"/>
    <property type="match status" value="1"/>
</dbReference>
<feature type="zinc finger region" description="C3H1-type" evidence="7">
    <location>
        <begin position="302"/>
        <end position="329"/>
    </location>
</feature>
<feature type="compositionally biased region" description="Basic and acidic residues" evidence="9">
    <location>
        <begin position="345"/>
        <end position="377"/>
    </location>
</feature>
<dbReference type="Pfam" id="PF00642">
    <property type="entry name" value="zf-CCCH"/>
    <property type="match status" value="1"/>
</dbReference>
<gene>
    <name evidence="13" type="primary">LOC108567996</name>
</gene>
<dbReference type="GeneID" id="108567996"/>
<evidence type="ECO:0000256" key="7">
    <source>
        <dbReference type="PROSITE-ProRule" id="PRU00723"/>
    </source>
</evidence>
<evidence type="ECO:0000256" key="3">
    <source>
        <dbReference type="ARBA" id="ARBA00022771"/>
    </source>
</evidence>
<feature type="compositionally biased region" description="Basic residues" evidence="9">
    <location>
        <begin position="10"/>
        <end position="22"/>
    </location>
</feature>
<evidence type="ECO:0000313" key="13">
    <source>
        <dbReference type="RefSeq" id="XP_017784324.1"/>
    </source>
</evidence>
<feature type="domain" description="RRM" evidence="10">
    <location>
        <begin position="221"/>
        <end position="300"/>
    </location>
</feature>
<dbReference type="InterPro" id="IPR000571">
    <property type="entry name" value="Znf_CCCH"/>
</dbReference>
<dbReference type="SMART" id="SM00361">
    <property type="entry name" value="RRM_1"/>
    <property type="match status" value="1"/>
</dbReference>